<keyword evidence="3" id="KW-1185">Reference proteome</keyword>
<gene>
    <name evidence="2" type="ORF">Pta02_77090</name>
</gene>
<evidence type="ECO:0000313" key="3">
    <source>
        <dbReference type="Proteomes" id="UP000634476"/>
    </source>
</evidence>
<accession>A0A8J3T781</accession>
<name>A0A8J3T781_9ACTN</name>
<evidence type="ECO:0000313" key="2">
    <source>
        <dbReference type="EMBL" id="GII05701.1"/>
    </source>
</evidence>
<proteinExistence type="predicted"/>
<dbReference type="EMBL" id="BOOK01000076">
    <property type="protein sequence ID" value="GII05701.1"/>
    <property type="molecule type" value="Genomic_DNA"/>
</dbReference>
<dbReference type="AlphaFoldDB" id="A0A8J3T781"/>
<reference evidence="2" key="1">
    <citation type="submission" date="2021-01" db="EMBL/GenBank/DDBJ databases">
        <title>Whole genome shotgun sequence of Planobispora takensis NBRC 109077.</title>
        <authorList>
            <person name="Komaki H."/>
            <person name="Tamura T."/>
        </authorList>
    </citation>
    <scope>NUCLEOTIDE SEQUENCE</scope>
    <source>
        <strain evidence="2">NBRC 109077</strain>
    </source>
</reference>
<sequence>MPWRCGPWPESVLPSGTYDAPYLDRLHRRDRGGPEGFSGVEIATGTTWYGRQAGEVTSHHITINRKDRAPYGRQGALKRRSSRVMRSSRATAPETPASRIP</sequence>
<evidence type="ECO:0000256" key="1">
    <source>
        <dbReference type="SAM" id="MobiDB-lite"/>
    </source>
</evidence>
<organism evidence="2 3">
    <name type="scientific">Planobispora takensis</name>
    <dbReference type="NCBI Taxonomy" id="1367882"/>
    <lineage>
        <taxon>Bacteria</taxon>
        <taxon>Bacillati</taxon>
        <taxon>Actinomycetota</taxon>
        <taxon>Actinomycetes</taxon>
        <taxon>Streptosporangiales</taxon>
        <taxon>Streptosporangiaceae</taxon>
        <taxon>Planobispora</taxon>
    </lineage>
</organism>
<comment type="caution">
    <text evidence="2">The sequence shown here is derived from an EMBL/GenBank/DDBJ whole genome shotgun (WGS) entry which is preliminary data.</text>
</comment>
<feature type="region of interest" description="Disordered" evidence="1">
    <location>
        <begin position="59"/>
        <end position="101"/>
    </location>
</feature>
<protein>
    <submittedName>
        <fullName evidence="2">Uncharacterized protein</fullName>
    </submittedName>
</protein>
<dbReference type="Proteomes" id="UP000634476">
    <property type="component" value="Unassembled WGS sequence"/>
</dbReference>